<dbReference type="AlphaFoldDB" id="A0A1V6S219"/>
<feature type="region of interest" description="Disordered" evidence="1">
    <location>
        <begin position="105"/>
        <end position="142"/>
    </location>
</feature>
<dbReference type="InterPro" id="IPR054505">
    <property type="entry name" value="Myb_DNA-bind_8"/>
</dbReference>
<feature type="region of interest" description="Disordered" evidence="1">
    <location>
        <begin position="1"/>
        <end position="25"/>
    </location>
</feature>
<feature type="domain" description="Myb-like DNA-binding" evidence="2">
    <location>
        <begin position="30"/>
        <end position="75"/>
    </location>
</feature>
<feature type="compositionally biased region" description="Basic and acidic residues" evidence="1">
    <location>
        <begin position="133"/>
        <end position="142"/>
    </location>
</feature>
<dbReference type="Proteomes" id="UP000191518">
    <property type="component" value="Unassembled WGS sequence"/>
</dbReference>
<evidence type="ECO:0000313" key="4">
    <source>
        <dbReference type="Proteomes" id="UP000191518"/>
    </source>
</evidence>
<protein>
    <recommendedName>
        <fullName evidence="2">Myb-like DNA-binding domain-containing protein</fullName>
    </recommendedName>
</protein>
<keyword evidence="4" id="KW-1185">Reference proteome</keyword>
<dbReference type="Pfam" id="PF22980">
    <property type="entry name" value="Myb_DNA-bind_8"/>
    <property type="match status" value="1"/>
</dbReference>
<proteinExistence type="predicted"/>
<dbReference type="OrthoDB" id="3944408at2759"/>
<accession>A0A1V6S219</accession>
<organism evidence="3 4">
    <name type="scientific">Penicillium vulpinum</name>
    <dbReference type="NCBI Taxonomy" id="29845"/>
    <lineage>
        <taxon>Eukaryota</taxon>
        <taxon>Fungi</taxon>
        <taxon>Dikarya</taxon>
        <taxon>Ascomycota</taxon>
        <taxon>Pezizomycotina</taxon>
        <taxon>Eurotiomycetes</taxon>
        <taxon>Eurotiomycetidae</taxon>
        <taxon>Eurotiales</taxon>
        <taxon>Aspergillaceae</taxon>
        <taxon>Penicillium</taxon>
    </lineage>
</organism>
<reference evidence="4" key="1">
    <citation type="journal article" date="2017" name="Nat. Microbiol.">
        <title>Global analysis of biosynthetic gene clusters reveals vast potential of secondary metabolite production in Penicillium species.</title>
        <authorList>
            <person name="Nielsen J.C."/>
            <person name="Grijseels S."/>
            <person name="Prigent S."/>
            <person name="Ji B."/>
            <person name="Dainat J."/>
            <person name="Nielsen K.F."/>
            <person name="Frisvad J.C."/>
            <person name="Workman M."/>
            <person name="Nielsen J."/>
        </authorList>
    </citation>
    <scope>NUCLEOTIDE SEQUENCE [LARGE SCALE GENOMIC DNA]</scope>
    <source>
        <strain evidence="4">IBT 29486</strain>
    </source>
</reference>
<sequence>MTPVNAVVKSRAAPRASPRKRQAASSSFKDEEMMLLWKVFKLTDKEISIAALAQELNLTVGACRMRWLRLKAKLEGFDKTSGKETDANVAAATVTTATVATAAVAGPADPETTMEDIDDCKDTKEAEESEDAEAVKNEEDAE</sequence>
<comment type="caution">
    <text evidence="3">The sequence shown here is derived from an EMBL/GenBank/DDBJ whole genome shotgun (WGS) entry which is preliminary data.</text>
</comment>
<evidence type="ECO:0000256" key="1">
    <source>
        <dbReference type="SAM" id="MobiDB-lite"/>
    </source>
</evidence>
<name>A0A1V6S219_9EURO</name>
<evidence type="ECO:0000313" key="3">
    <source>
        <dbReference type="EMBL" id="OQE08085.1"/>
    </source>
</evidence>
<dbReference type="EMBL" id="MDYP01000011">
    <property type="protein sequence ID" value="OQE08085.1"/>
    <property type="molecule type" value="Genomic_DNA"/>
</dbReference>
<evidence type="ECO:0000259" key="2">
    <source>
        <dbReference type="Pfam" id="PF22980"/>
    </source>
</evidence>
<gene>
    <name evidence="3" type="ORF">PENVUL_c011G06238</name>
</gene>